<comment type="caution">
    <text evidence="1">The sequence shown here is derived from an EMBL/GenBank/DDBJ whole genome shotgun (WGS) entry which is preliminary data.</text>
</comment>
<proteinExistence type="predicted"/>
<sequence>MSIQRWSTEMLVMLSAHIGHEDMSVTNLAMTCKSIYNALIQVILVDEVCYMEKMMQAGKLILTNDNGRIYRIPPENPENFYNTLFKTIFIELPDVDKDLRCLNRLIVRAKKVDLIKLQLKSYGSRLPPRSRARKLATIFNICVEKDADVEIKGYPRDWEYEPGPFSLIVVEESGGRRNSRHLDTRRRSSQHYSVSVLSAANRRRKTNPLMALQRTLDVILLAKESFSSQITASSTVPPSVLVSMRKPKYEVPLVGEPRATGIVFSSTIPFRASFARSTFSMLKSPHLTNLVFYNVNLSEYEWSVILARIDLPALSNFITVDETIAYPDLRKFLARHPRITGLNLSGCLYQNSEIVFELPIKGIGRRFLPELDYLKGKPQYLTAFMRGGGGRFPKLMVVDVRLTKDKGEKFIDVGKKDTQRFFEALARFGPHKLILRVECLQSTNLVGWLADWNESHSRFRIRRPRSLPSIHKLIIGESGFTVPLELLEKVAASNNAASRGPPEVDDEKIVKTYLWRKCPNLQEITYSFIRFVSSCFIPSFVGLQVFTFTGSALYAQKTSELTRDFVTLICAWQLQSL</sequence>
<accession>A0A8H8CHY3</accession>
<protein>
    <submittedName>
        <fullName evidence="1">Uncharacterized protein</fullName>
    </submittedName>
</protein>
<dbReference type="AlphaFoldDB" id="A0A8H8CHY3"/>
<gene>
    <name evidence="1" type="ORF">JR316_009248</name>
</gene>
<dbReference type="EMBL" id="JAFIQS010000009">
    <property type="protein sequence ID" value="KAG5165665.1"/>
    <property type="molecule type" value="Genomic_DNA"/>
</dbReference>
<reference evidence="1" key="1">
    <citation type="submission" date="2021-02" db="EMBL/GenBank/DDBJ databases">
        <title>Psilocybe cubensis genome.</title>
        <authorList>
            <person name="Mckernan K.J."/>
            <person name="Crawford S."/>
            <person name="Trippe A."/>
            <person name="Kane L.T."/>
            <person name="Mclaughlin S."/>
        </authorList>
    </citation>
    <scope>NUCLEOTIDE SEQUENCE [LARGE SCALE GENOMIC DNA]</scope>
    <source>
        <strain evidence="1">MGC-MH-2018</strain>
    </source>
</reference>
<organism evidence="1">
    <name type="scientific">Psilocybe cubensis</name>
    <name type="common">Psychedelic mushroom</name>
    <name type="synonym">Stropharia cubensis</name>
    <dbReference type="NCBI Taxonomy" id="181762"/>
    <lineage>
        <taxon>Eukaryota</taxon>
        <taxon>Fungi</taxon>
        <taxon>Dikarya</taxon>
        <taxon>Basidiomycota</taxon>
        <taxon>Agaricomycotina</taxon>
        <taxon>Agaricomycetes</taxon>
        <taxon>Agaricomycetidae</taxon>
        <taxon>Agaricales</taxon>
        <taxon>Agaricineae</taxon>
        <taxon>Strophariaceae</taxon>
        <taxon>Psilocybe</taxon>
    </lineage>
</organism>
<dbReference type="OrthoDB" id="3071324at2759"/>
<evidence type="ECO:0000313" key="1">
    <source>
        <dbReference type="EMBL" id="KAG5165665.1"/>
    </source>
</evidence>
<name>A0A8H8CHY3_PSICU</name>